<gene>
    <name evidence="2" type="ORF">MAR_034107</name>
</gene>
<reference evidence="2" key="1">
    <citation type="submission" date="2022-11" db="EMBL/GenBank/DDBJ databases">
        <title>Centuries of genome instability and evolution in soft-shell clam transmissible cancer (bioRxiv).</title>
        <authorList>
            <person name="Hart S.F.M."/>
            <person name="Yonemitsu M.A."/>
            <person name="Giersch R.M."/>
            <person name="Beal B.F."/>
            <person name="Arriagada G."/>
            <person name="Davis B.W."/>
            <person name="Ostrander E.A."/>
            <person name="Goff S.P."/>
            <person name="Metzger M.J."/>
        </authorList>
    </citation>
    <scope>NUCLEOTIDE SEQUENCE</scope>
    <source>
        <strain evidence="2">MELC-2E11</strain>
        <tissue evidence="2">Siphon/mantle</tissue>
    </source>
</reference>
<dbReference type="EMBL" id="CP111028">
    <property type="protein sequence ID" value="WAR31565.1"/>
    <property type="molecule type" value="Genomic_DNA"/>
</dbReference>
<evidence type="ECO:0000313" key="3">
    <source>
        <dbReference type="Proteomes" id="UP001164746"/>
    </source>
</evidence>
<sequence length="144" mass="15769">MTNARPDDISLVMHWQATALISLITVLSDVLYGGDNHCIIYNPVPRWMQGKTGLVNVSQCYHCDSSAAGSTQSDVMNPEDCVTLTTCDANEMCKLLMKRAFEHLQECDGREGTEGCQFQSTCYACCADGGCNYSDCSSLQMTIN</sequence>
<feature type="signal peptide" evidence="1">
    <location>
        <begin position="1"/>
        <end position="28"/>
    </location>
</feature>
<name>A0ABY7GAX9_MYAAR</name>
<evidence type="ECO:0000256" key="1">
    <source>
        <dbReference type="SAM" id="SignalP"/>
    </source>
</evidence>
<dbReference type="Proteomes" id="UP001164746">
    <property type="component" value="Chromosome 17"/>
</dbReference>
<evidence type="ECO:0000313" key="2">
    <source>
        <dbReference type="EMBL" id="WAR31565.1"/>
    </source>
</evidence>
<organism evidence="2 3">
    <name type="scientific">Mya arenaria</name>
    <name type="common">Soft-shell clam</name>
    <dbReference type="NCBI Taxonomy" id="6604"/>
    <lineage>
        <taxon>Eukaryota</taxon>
        <taxon>Metazoa</taxon>
        <taxon>Spiralia</taxon>
        <taxon>Lophotrochozoa</taxon>
        <taxon>Mollusca</taxon>
        <taxon>Bivalvia</taxon>
        <taxon>Autobranchia</taxon>
        <taxon>Heteroconchia</taxon>
        <taxon>Euheterodonta</taxon>
        <taxon>Imparidentia</taxon>
        <taxon>Neoheterodontei</taxon>
        <taxon>Myida</taxon>
        <taxon>Myoidea</taxon>
        <taxon>Myidae</taxon>
        <taxon>Mya</taxon>
    </lineage>
</organism>
<keyword evidence="1" id="KW-0732">Signal</keyword>
<protein>
    <submittedName>
        <fullName evidence="2">Uncharacterized protein</fullName>
    </submittedName>
</protein>
<proteinExistence type="predicted"/>
<feature type="chain" id="PRO_5045622747" evidence="1">
    <location>
        <begin position="29"/>
        <end position="144"/>
    </location>
</feature>
<keyword evidence="3" id="KW-1185">Reference proteome</keyword>
<accession>A0ABY7GAX9</accession>